<feature type="transmembrane region" description="Helical" evidence="2">
    <location>
        <begin position="465"/>
        <end position="487"/>
    </location>
</feature>
<dbReference type="CDD" id="cd05471">
    <property type="entry name" value="pepsin_like"/>
    <property type="match status" value="1"/>
</dbReference>
<dbReference type="STRING" id="1116229.S3DLH9"/>
<dbReference type="HOGENOM" id="CLU_009988_3_1_1"/>
<keyword evidence="5" id="KW-1185">Reference proteome</keyword>
<dbReference type="EMBL" id="KE145358">
    <property type="protein sequence ID" value="EPE32901.1"/>
    <property type="molecule type" value="Genomic_DNA"/>
</dbReference>
<dbReference type="Pfam" id="PF00026">
    <property type="entry name" value="Asp"/>
    <property type="match status" value="1"/>
</dbReference>
<keyword evidence="2" id="KW-1133">Transmembrane helix</keyword>
<dbReference type="PANTHER" id="PTHR47966:SF51">
    <property type="entry name" value="BETA-SITE APP-CLEAVING ENZYME, ISOFORM A-RELATED"/>
    <property type="match status" value="1"/>
</dbReference>
<dbReference type="eggNOG" id="ENOG502RV5I">
    <property type="taxonomic scope" value="Eukaryota"/>
</dbReference>
<dbReference type="InterPro" id="IPR034164">
    <property type="entry name" value="Pepsin-like_dom"/>
</dbReference>
<reference evidence="4 5" key="1">
    <citation type="journal article" date="2013" name="BMC Genomics">
        <title>Genomics-driven discovery of the pneumocandin biosynthetic gene cluster in the fungus Glarea lozoyensis.</title>
        <authorList>
            <person name="Chen L."/>
            <person name="Yue Q."/>
            <person name="Zhang X."/>
            <person name="Xiang M."/>
            <person name="Wang C."/>
            <person name="Li S."/>
            <person name="Che Y."/>
            <person name="Ortiz-Lopez F.J."/>
            <person name="Bills G.F."/>
            <person name="Liu X."/>
            <person name="An Z."/>
        </authorList>
    </citation>
    <scope>NUCLEOTIDE SEQUENCE [LARGE SCALE GENOMIC DNA]</scope>
    <source>
        <strain evidence="5">ATCC 20868 / MF5171</strain>
    </source>
</reference>
<dbReference type="Proteomes" id="UP000016922">
    <property type="component" value="Unassembled WGS sequence"/>
</dbReference>
<keyword evidence="2" id="KW-0812">Transmembrane</keyword>
<dbReference type="InterPro" id="IPR033121">
    <property type="entry name" value="PEPTIDASE_A1"/>
</dbReference>
<comment type="similarity">
    <text evidence="1">Belongs to the peptidase A1 family.</text>
</comment>
<evidence type="ECO:0000313" key="4">
    <source>
        <dbReference type="EMBL" id="EPE32901.1"/>
    </source>
</evidence>
<dbReference type="RefSeq" id="XP_008079518.1">
    <property type="nucleotide sequence ID" value="XM_008081327.1"/>
</dbReference>
<dbReference type="PANTHER" id="PTHR47966">
    <property type="entry name" value="BETA-SITE APP-CLEAVING ENZYME, ISOFORM A-RELATED"/>
    <property type="match status" value="1"/>
</dbReference>
<keyword evidence="2" id="KW-0472">Membrane</keyword>
<evidence type="ECO:0000256" key="2">
    <source>
        <dbReference type="SAM" id="Phobius"/>
    </source>
</evidence>
<dbReference type="InterPro" id="IPR021109">
    <property type="entry name" value="Peptidase_aspartic_dom_sf"/>
</dbReference>
<dbReference type="SUPFAM" id="SSF50630">
    <property type="entry name" value="Acid proteases"/>
    <property type="match status" value="1"/>
</dbReference>
<evidence type="ECO:0000259" key="3">
    <source>
        <dbReference type="PROSITE" id="PS51767"/>
    </source>
</evidence>
<sequence length="588" mass="64103">MIDDAECGPYSASCDTLRIAHLQAPNISVIATEKGGHVSEQLSPRSEAEFFFISESEGRVEEAYVVVSPSQYFEGNDGLWSTFAMRVGNPPQNVRFLPGTTSTSALVVLPEGCLGASTECESTRGGIFKTNQSSTWSDVGIYGLGFENNLGYTDNGRFGYDTISLGYQGSGNPTINHTIVAGIAGSNFWFGQLGLSPQPTNFTDLNNPKPSFMMLLKQQNQIPSLSYSYTAGAKYRLKEVLGSLVLGGYDASRSRSSDLSFRFASDQSRDLTVGLQGLFTNATGANTSLINAGINIFIDSSIAELWLPLDVCTAFEAAFGLTFNSTAGLYLVNDTLHSQLLTQNPTVTFKIGDMATGGATVDIVLPYQSFDLKASFPVVAGNSSRYFPLRRAANDTQYTLGRTFLQEAHLIVDYERKNFSVYPCTWEVNSPERIVTIPPLRATDNSTMSSIDGAPKRHGFSQKKIAGIVIGILAIISILAATTWFFLIHKRRDDPNNDASAHSSIEVVIIDQQATTEVEGEAKYEAEGDARFDPLAEMEPQDTFEAEGNFKFLPGEVMGVLPIYELEGSSVEETYVEYPLDLKEGNWI</sequence>
<organism evidence="4 5">
    <name type="scientific">Glarea lozoyensis (strain ATCC 20868 / MF5171)</name>
    <dbReference type="NCBI Taxonomy" id="1116229"/>
    <lineage>
        <taxon>Eukaryota</taxon>
        <taxon>Fungi</taxon>
        <taxon>Dikarya</taxon>
        <taxon>Ascomycota</taxon>
        <taxon>Pezizomycotina</taxon>
        <taxon>Leotiomycetes</taxon>
        <taxon>Helotiales</taxon>
        <taxon>Helotiaceae</taxon>
        <taxon>Glarea</taxon>
    </lineage>
</organism>
<dbReference type="Gene3D" id="2.40.70.10">
    <property type="entry name" value="Acid Proteases"/>
    <property type="match status" value="2"/>
</dbReference>
<dbReference type="OrthoDB" id="4074350at2759"/>
<name>S3DLH9_GLAL2</name>
<dbReference type="PROSITE" id="PS51767">
    <property type="entry name" value="PEPTIDASE_A1"/>
    <property type="match status" value="1"/>
</dbReference>
<dbReference type="AlphaFoldDB" id="S3DLH9"/>
<protein>
    <submittedName>
        <fullName evidence="4">Acid protease</fullName>
    </submittedName>
</protein>
<dbReference type="InterPro" id="IPR001461">
    <property type="entry name" value="Aspartic_peptidase_A1"/>
</dbReference>
<keyword evidence="4" id="KW-0378">Hydrolase</keyword>
<gene>
    <name evidence="4" type="ORF">GLAREA_05913</name>
</gene>
<dbReference type="GO" id="GO:0000324">
    <property type="term" value="C:fungal-type vacuole"/>
    <property type="evidence" value="ECO:0007669"/>
    <property type="project" value="TreeGrafter"/>
</dbReference>
<evidence type="ECO:0000256" key="1">
    <source>
        <dbReference type="ARBA" id="ARBA00007447"/>
    </source>
</evidence>
<dbReference type="GO" id="GO:0004190">
    <property type="term" value="F:aspartic-type endopeptidase activity"/>
    <property type="evidence" value="ECO:0007669"/>
    <property type="project" value="InterPro"/>
</dbReference>
<evidence type="ECO:0000313" key="5">
    <source>
        <dbReference type="Proteomes" id="UP000016922"/>
    </source>
</evidence>
<proteinExistence type="inferred from homology"/>
<dbReference type="KEGG" id="glz:GLAREA_05913"/>
<feature type="domain" description="Peptidase A1" evidence="3">
    <location>
        <begin position="81"/>
        <end position="422"/>
    </location>
</feature>
<keyword evidence="4" id="KW-0645">Protease</keyword>
<accession>S3DLH9</accession>
<dbReference type="GeneID" id="19464967"/>
<dbReference type="OMA" id="DYDRQNF"/>
<dbReference type="GO" id="GO:0006508">
    <property type="term" value="P:proteolysis"/>
    <property type="evidence" value="ECO:0007669"/>
    <property type="project" value="UniProtKB-KW"/>
</dbReference>